<accession>A0A5D4NL21</accession>
<dbReference type="Gene3D" id="2.10.260.10">
    <property type="match status" value="1"/>
</dbReference>
<protein>
    <submittedName>
        <fullName evidence="9">AbrB/MazE/SpoVT family DNA-binding domain-containing protein</fullName>
    </submittedName>
</protein>
<keyword evidence="1" id="KW-0678">Repressor</keyword>
<dbReference type="OrthoDB" id="9782993at2"/>
<dbReference type="InterPro" id="IPR037914">
    <property type="entry name" value="SpoVT-AbrB_sf"/>
</dbReference>
<dbReference type="PROSITE" id="PS51740">
    <property type="entry name" value="SPOVT_ABRB"/>
    <property type="match status" value="1"/>
</dbReference>
<dbReference type="Pfam" id="PF04014">
    <property type="entry name" value="MazE_antitoxin"/>
    <property type="match status" value="1"/>
</dbReference>
<dbReference type="Proteomes" id="UP000322267">
    <property type="component" value="Unassembled WGS sequence"/>
</dbReference>
<dbReference type="GO" id="GO:0042802">
    <property type="term" value="F:identical protein binding"/>
    <property type="evidence" value="ECO:0007669"/>
    <property type="project" value="UniProtKB-ARBA"/>
</dbReference>
<comment type="caution">
    <text evidence="9">The sequence shown here is derived from an EMBL/GenBank/DDBJ whole genome shotgun (WGS) entry which is preliminary data.</text>
</comment>
<evidence type="ECO:0000256" key="2">
    <source>
        <dbReference type="ARBA" id="ARBA00022969"/>
    </source>
</evidence>
<dbReference type="InterPro" id="IPR007159">
    <property type="entry name" value="SpoVT-AbrB_dom"/>
</dbReference>
<dbReference type="PANTHER" id="PTHR36432">
    <property type="match status" value="1"/>
</dbReference>
<dbReference type="RefSeq" id="WP_148941675.1">
    <property type="nucleotide sequence ID" value="NZ_VTEI01000014.1"/>
</dbReference>
<gene>
    <name evidence="9" type="ORF">FZC78_19080</name>
</gene>
<reference evidence="9 10" key="1">
    <citation type="submission" date="2019-08" db="EMBL/GenBank/DDBJ databases">
        <title>Bacillus genomes from the desert of Cuatro Cienegas, Coahuila.</title>
        <authorList>
            <person name="Olmedo-Alvarez G."/>
        </authorList>
    </citation>
    <scope>NUCLEOTIDE SEQUENCE [LARGE SCALE GENOMIC DNA]</scope>
    <source>
        <strain evidence="9 10">CH34_1T</strain>
    </source>
</reference>
<evidence type="ECO:0000313" key="9">
    <source>
        <dbReference type="EMBL" id="TYS14261.1"/>
    </source>
</evidence>
<dbReference type="InterPro" id="IPR052731">
    <property type="entry name" value="B_subtilis_Trans_State_Reg"/>
</dbReference>
<keyword evidence="3" id="KW-0805">Transcription regulation</keyword>
<feature type="domain" description="SpoVT-AbrB" evidence="8">
    <location>
        <begin position="5"/>
        <end position="50"/>
    </location>
</feature>
<dbReference type="PANTHER" id="PTHR36432:SF4">
    <property type="entry name" value="TRANSITION STATE REGULATOR ABH-RELATED"/>
    <property type="match status" value="1"/>
</dbReference>
<keyword evidence="4 7" id="KW-0238">DNA-binding</keyword>
<dbReference type="SMART" id="SM00966">
    <property type="entry name" value="SpoVT_AbrB"/>
    <property type="match status" value="1"/>
</dbReference>
<keyword evidence="6" id="KW-0804">Transcription</keyword>
<dbReference type="NCBIfam" id="TIGR01439">
    <property type="entry name" value="lp_hng_hel_AbrB"/>
    <property type="match status" value="1"/>
</dbReference>
<evidence type="ECO:0000259" key="8">
    <source>
        <dbReference type="PROSITE" id="PS51740"/>
    </source>
</evidence>
<evidence type="ECO:0000256" key="6">
    <source>
        <dbReference type="ARBA" id="ARBA00023163"/>
    </source>
</evidence>
<dbReference type="EMBL" id="VTEI01000014">
    <property type="protein sequence ID" value="TYS14261.1"/>
    <property type="molecule type" value="Genomic_DNA"/>
</dbReference>
<evidence type="ECO:0000256" key="4">
    <source>
        <dbReference type="ARBA" id="ARBA00023125"/>
    </source>
</evidence>
<name>A0A5D4NL21_9BACI</name>
<keyword evidence="5" id="KW-0010">Activator</keyword>
<dbReference type="GO" id="GO:0003677">
    <property type="term" value="F:DNA binding"/>
    <property type="evidence" value="ECO:0007669"/>
    <property type="project" value="UniProtKB-UniRule"/>
</dbReference>
<proteinExistence type="predicted"/>
<evidence type="ECO:0000256" key="7">
    <source>
        <dbReference type="PROSITE-ProRule" id="PRU01076"/>
    </source>
</evidence>
<dbReference type="GO" id="GO:0030435">
    <property type="term" value="P:sporulation resulting in formation of a cellular spore"/>
    <property type="evidence" value="ECO:0007669"/>
    <property type="project" value="UniProtKB-KW"/>
</dbReference>
<evidence type="ECO:0000256" key="1">
    <source>
        <dbReference type="ARBA" id="ARBA00022491"/>
    </source>
</evidence>
<evidence type="ECO:0000313" key="10">
    <source>
        <dbReference type="Proteomes" id="UP000322267"/>
    </source>
</evidence>
<evidence type="ECO:0000256" key="3">
    <source>
        <dbReference type="ARBA" id="ARBA00023015"/>
    </source>
</evidence>
<dbReference type="Pfam" id="PF18277">
    <property type="entry name" value="AbrB_C"/>
    <property type="match status" value="1"/>
</dbReference>
<dbReference type="AlphaFoldDB" id="A0A5D4NL21"/>
<organism evidence="9 10">
    <name type="scientific">Rossellomorea vietnamensis</name>
    <dbReference type="NCBI Taxonomy" id="218284"/>
    <lineage>
        <taxon>Bacteria</taxon>
        <taxon>Bacillati</taxon>
        <taxon>Bacillota</taxon>
        <taxon>Bacilli</taxon>
        <taxon>Bacillales</taxon>
        <taxon>Bacillaceae</taxon>
        <taxon>Rossellomorea</taxon>
    </lineage>
</organism>
<evidence type="ECO:0000256" key="5">
    <source>
        <dbReference type="ARBA" id="ARBA00023159"/>
    </source>
</evidence>
<dbReference type="InterPro" id="IPR040678">
    <property type="entry name" value="AbrB_C"/>
</dbReference>
<sequence length="93" mass="10566">MKSTGIVRKVDELGRIVIPRELRRTLGIEIKDPLEVYIDGEKVILQKYRPSMACFITGEVSDDNIKLPDSELIISRKGAEMLTQELHKTLVTN</sequence>
<dbReference type="SUPFAM" id="SSF89447">
    <property type="entry name" value="AbrB/MazE/MraZ-like"/>
    <property type="match status" value="1"/>
</dbReference>
<dbReference type="FunFam" id="2.10.260.10:FF:000001">
    <property type="entry name" value="Stage V sporulation protein T"/>
    <property type="match status" value="1"/>
</dbReference>
<keyword evidence="2" id="KW-0749">Sporulation</keyword>